<organism evidence="1 2">
    <name type="scientific">Populus trichocarpa</name>
    <name type="common">Western balsam poplar</name>
    <name type="synonym">Populus balsamifera subsp. trichocarpa</name>
    <dbReference type="NCBI Taxonomy" id="3694"/>
    <lineage>
        <taxon>Eukaryota</taxon>
        <taxon>Viridiplantae</taxon>
        <taxon>Streptophyta</taxon>
        <taxon>Embryophyta</taxon>
        <taxon>Tracheophyta</taxon>
        <taxon>Spermatophyta</taxon>
        <taxon>Magnoliopsida</taxon>
        <taxon>eudicotyledons</taxon>
        <taxon>Gunneridae</taxon>
        <taxon>Pentapetalae</taxon>
        <taxon>rosids</taxon>
        <taxon>fabids</taxon>
        <taxon>Malpighiales</taxon>
        <taxon>Salicaceae</taxon>
        <taxon>Saliceae</taxon>
        <taxon>Populus</taxon>
    </lineage>
</organism>
<sequence>MQAAASWILRMVPENTRGMQSTVNSYLLCSSQESIPLRRQLNARSLLPPMDGQLVATLLEALNRPEIEHLNVGLRKF</sequence>
<reference evidence="1 2" key="1">
    <citation type="journal article" date="2006" name="Science">
        <title>The genome of black cottonwood, Populus trichocarpa (Torr. &amp; Gray).</title>
        <authorList>
            <person name="Tuskan G.A."/>
            <person name="Difazio S."/>
            <person name="Jansson S."/>
            <person name="Bohlmann J."/>
            <person name="Grigoriev I."/>
            <person name="Hellsten U."/>
            <person name="Putnam N."/>
            <person name="Ralph S."/>
            <person name="Rombauts S."/>
            <person name="Salamov A."/>
            <person name="Schein J."/>
            <person name="Sterck L."/>
            <person name="Aerts A."/>
            <person name="Bhalerao R.R."/>
            <person name="Bhalerao R.P."/>
            <person name="Blaudez D."/>
            <person name="Boerjan W."/>
            <person name="Brun A."/>
            <person name="Brunner A."/>
            <person name="Busov V."/>
            <person name="Campbell M."/>
            <person name="Carlson J."/>
            <person name="Chalot M."/>
            <person name="Chapman J."/>
            <person name="Chen G.L."/>
            <person name="Cooper D."/>
            <person name="Coutinho P.M."/>
            <person name="Couturier J."/>
            <person name="Covert S."/>
            <person name="Cronk Q."/>
            <person name="Cunningham R."/>
            <person name="Davis J."/>
            <person name="Degroeve S."/>
            <person name="Dejardin A."/>
            <person name="Depamphilis C."/>
            <person name="Detter J."/>
            <person name="Dirks B."/>
            <person name="Dubchak I."/>
            <person name="Duplessis S."/>
            <person name="Ehlting J."/>
            <person name="Ellis B."/>
            <person name="Gendler K."/>
            <person name="Goodstein D."/>
            <person name="Gribskov M."/>
            <person name="Grimwood J."/>
            <person name="Groover A."/>
            <person name="Gunter L."/>
            <person name="Hamberger B."/>
            <person name="Heinze B."/>
            <person name="Helariutta Y."/>
            <person name="Henrissat B."/>
            <person name="Holligan D."/>
            <person name="Holt R."/>
            <person name="Huang W."/>
            <person name="Islam-Faridi N."/>
            <person name="Jones S."/>
            <person name="Jones-Rhoades M."/>
            <person name="Jorgensen R."/>
            <person name="Joshi C."/>
            <person name="Kangasjarvi J."/>
            <person name="Karlsson J."/>
            <person name="Kelleher C."/>
            <person name="Kirkpatrick R."/>
            <person name="Kirst M."/>
            <person name="Kohler A."/>
            <person name="Kalluri U."/>
            <person name="Larimer F."/>
            <person name="Leebens-Mack J."/>
            <person name="Leple J.C."/>
            <person name="Locascio P."/>
            <person name="Lou Y."/>
            <person name="Lucas S."/>
            <person name="Martin F."/>
            <person name="Montanini B."/>
            <person name="Napoli C."/>
            <person name="Nelson D.R."/>
            <person name="Nelson C."/>
            <person name="Nieminen K."/>
            <person name="Nilsson O."/>
            <person name="Pereda V."/>
            <person name="Peter G."/>
            <person name="Philippe R."/>
            <person name="Pilate G."/>
            <person name="Poliakov A."/>
            <person name="Razumovskaya J."/>
            <person name="Richardson P."/>
            <person name="Rinaldi C."/>
            <person name="Ritland K."/>
            <person name="Rouze P."/>
            <person name="Ryaboy D."/>
            <person name="Schmutz J."/>
            <person name="Schrader J."/>
            <person name="Segerman B."/>
            <person name="Shin H."/>
            <person name="Siddiqui A."/>
            <person name="Sterky F."/>
            <person name="Terry A."/>
            <person name="Tsai C.J."/>
            <person name="Uberbacher E."/>
            <person name="Unneberg P."/>
            <person name="Vahala J."/>
            <person name="Wall K."/>
            <person name="Wessler S."/>
            <person name="Yang G."/>
            <person name="Yin T."/>
            <person name="Douglas C."/>
            <person name="Marra M."/>
            <person name="Sandberg G."/>
            <person name="Van de Peer Y."/>
            <person name="Rokhsar D."/>
        </authorList>
    </citation>
    <scope>NUCLEOTIDE SEQUENCE [LARGE SCALE GENOMIC DNA]</scope>
    <source>
        <strain evidence="2">cv. Nisqually</strain>
    </source>
</reference>
<keyword evidence="2" id="KW-1185">Reference proteome</keyword>
<dbReference type="InParanoid" id="A0A3N7ECN0"/>
<dbReference type="Proteomes" id="UP000006729">
    <property type="component" value="Chromosome 1"/>
</dbReference>
<evidence type="ECO:0000313" key="1">
    <source>
        <dbReference type="EMBL" id="RQO85487.1"/>
    </source>
</evidence>
<dbReference type="AlphaFoldDB" id="A0A3N7ECN0"/>
<accession>A0A3N7ECN0</accession>
<evidence type="ECO:0000313" key="2">
    <source>
        <dbReference type="Proteomes" id="UP000006729"/>
    </source>
</evidence>
<proteinExistence type="predicted"/>
<protein>
    <submittedName>
        <fullName evidence="1">Uncharacterized protein</fullName>
    </submittedName>
</protein>
<dbReference type="EMBL" id="CM009290">
    <property type="protein sequence ID" value="RQO85487.1"/>
    <property type="molecule type" value="Genomic_DNA"/>
</dbReference>
<gene>
    <name evidence="1" type="ORF">POPTR_001G285850</name>
</gene>
<name>A0A3N7ECN0_POPTR</name>